<evidence type="ECO:0000313" key="5">
    <source>
        <dbReference type="EMBL" id="CAJ0960381.1"/>
    </source>
</evidence>
<sequence>MRSPFCKMAAPREKTAGRTPGRRVIKCRAAIAWSAQQPLTIEEIEVQPPKANEVRIMVFFVGPVMTSRSHDREVMAGPCCIPSLPPEPAACMEWSPERHEERERRRNIVSSGICRTDDHALHGDMKNINFPVILGHEGAGVVESVGDQVTELKPGDKVIPLCIPQCGKCSSCLSPNTNCCLKTHKRCCTEDMKCGFSTMWGDSAYCSAVSCMAHGLHTDNVRVRLPECMDDALFNMLVEGWDGFSRKEVSTG</sequence>
<dbReference type="Proteomes" id="UP001176940">
    <property type="component" value="Unassembled WGS sequence"/>
</dbReference>
<accession>A0ABN9M9S3</accession>
<evidence type="ECO:0000256" key="2">
    <source>
        <dbReference type="ARBA" id="ARBA00022833"/>
    </source>
</evidence>
<dbReference type="Pfam" id="PF08240">
    <property type="entry name" value="ADH_N"/>
    <property type="match status" value="1"/>
</dbReference>
<dbReference type="InterPro" id="IPR002328">
    <property type="entry name" value="ADH_Zn_CS"/>
</dbReference>
<keyword evidence="6" id="KW-1185">Reference proteome</keyword>
<keyword evidence="1" id="KW-0479">Metal-binding</keyword>
<organism evidence="5 6">
    <name type="scientific">Ranitomeya imitator</name>
    <name type="common">mimic poison frog</name>
    <dbReference type="NCBI Taxonomy" id="111125"/>
    <lineage>
        <taxon>Eukaryota</taxon>
        <taxon>Metazoa</taxon>
        <taxon>Chordata</taxon>
        <taxon>Craniata</taxon>
        <taxon>Vertebrata</taxon>
        <taxon>Euteleostomi</taxon>
        <taxon>Amphibia</taxon>
        <taxon>Batrachia</taxon>
        <taxon>Anura</taxon>
        <taxon>Neobatrachia</taxon>
        <taxon>Hyloidea</taxon>
        <taxon>Dendrobatidae</taxon>
        <taxon>Dendrobatinae</taxon>
        <taxon>Ranitomeya</taxon>
    </lineage>
</organism>
<dbReference type="InterPro" id="IPR011032">
    <property type="entry name" value="GroES-like_sf"/>
</dbReference>
<dbReference type="EMBL" id="CAUEEQ010049789">
    <property type="protein sequence ID" value="CAJ0960381.1"/>
    <property type="molecule type" value="Genomic_DNA"/>
</dbReference>
<gene>
    <name evidence="5" type="ORF">RIMI_LOCUS17229026</name>
</gene>
<evidence type="ECO:0000256" key="3">
    <source>
        <dbReference type="ARBA" id="ARBA00023002"/>
    </source>
</evidence>
<keyword evidence="2" id="KW-0862">Zinc</keyword>
<reference evidence="5" key="1">
    <citation type="submission" date="2023-07" db="EMBL/GenBank/DDBJ databases">
        <authorList>
            <person name="Stuckert A."/>
        </authorList>
    </citation>
    <scope>NUCLEOTIDE SEQUENCE</scope>
</reference>
<comment type="caution">
    <text evidence="5">The sequence shown here is derived from an EMBL/GenBank/DDBJ whole genome shotgun (WGS) entry which is preliminary data.</text>
</comment>
<dbReference type="PANTHER" id="PTHR43880">
    <property type="entry name" value="ALCOHOL DEHYDROGENASE"/>
    <property type="match status" value="1"/>
</dbReference>
<feature type="domain" description="Alcohol dehydrogenase-like N-terminal" evidence="4">
    <location>
        <begin position="108"/>
        <end position="192"/>
    </location>
</feature>
<dbReference type="SUPFAM" id="SSF50129">
    <property type="entry name" value="GroES-like"/>
    <property type="match status" value="2"/>
</dbReference>
<dbReference type="InterPro" id="IPR013154">
    <property type="entry name" value="ADH-like_N"/>
</dbReference>
<keyword evidence="3" id="KW-0560">Oxidoreductase</keyword>
<evidence type="ECO:0000259" key="4">
    <source>
        <dbReference type="Pfam" id="PF08240"/>
    </source>
</evidence>
<protein>
    <recommendedName>
        <fullName evidence="4">Alcohol dehydrogenase-like N-terminal domain-containing protein</fullName>
    </recommendedName>
</protein>
<evidence type="ECO:0000256" key="1">
    <source>
        <dbReference type="ARBA" id="ARBA00022723"/>
    </source>
</evidence>
<proteinExistence type="predicted"/>
<dbReference type="Gene3D" id="3.90.180.10">
    <property type="entry name" value="Medium-chain alcohol dehydrogenases, catalytic domain"/>
    <property type="match status" value="2"/>
</dbReference>
<dbReference type="PANTHER" id="PTHR43880:SF67">
    <property type="entry name" value="ALCOHOL DEHYDROGENASE 1B"/>
    <property type="match status" value="1"/>
</dbReference>
<dbReference type="PROSITE" id="PS00059">
    <property type="entry name" value="ADH_ZINC"/>
    <property type="match status" value="1"/>
</dbReference>
<name>A0ABN9M9S3_9NEOB</name>
<evidence type="ECO:0000313" key="6">
    <source>
        <dbReference type="Proteomes" id="UP001176940"/>
    </source>
</evidence>